<name>A0A3N4IQD4_ASCIM</name>
<keyword evidence="3 7" id="KW-1133">Transmembrane helix</keyword>
<evidence type="ECO:0000256" key="1">
    <source>
        <dbReference type="ARBA" id="ARBA00004141"/>
    </source>
</evidence>
<dbReference type="STRING" id="1160509.A0A3N4IQD4"/>
<feature type="transmembrane region" description="Helical" evidence="7">
    <location>
        <begin position="173"/>
        <end position="204"/>
    </location>
</feature>
<dbReference type="Proteomes" id="UP000275078">
    <property type="component" value="Unassembled WGS sequence"/>
</dbReference>
<comment type="subcellular location">
    <subcellularLocation>
        <location evidence="1">Membrane</location>
        <topology evidence="1">Multi-pass membrane protein</topology>
    </subcellularLocation>
</comment>
<dbReference type="InterPro" id="IPR052337">
    <property type="entry name" value="SAT4-like"/>
</dbReference>
<dbReference type="OrthoDB" id="4525788at2759"/>
<dbReference type="InterPro" id="IPR049326">
    <property type="entry name" value="Rhodopsin_dom_fungi"/>
</dbReference>
<feature type="region of interest" description="Disordered" evidence="6">
    <location>
        <begin position="342"/>
        <end position="420"/>
    </location>
</feature>
<keyword evidence="10" id="KW-1185">Reference proteome</keyword>
<evidence type="ECO:0000256" key="5">
    <source>
        <dbReference type="ARBA" id="ARBA00038359"/>
    </source>
</evidence>
<evidence type="ECO:0000256" key="7">
    <source>
        <dbReference type="SAM" id="Phobius"/>
    </source>
</evidence>
<comment type="similarity">
    <text evidence="5">Belongs to the SAT4 family.</text>
</comment>
<dbReference type="PANTHER" id="PTHR33048:SF47">
    <property type="entry name" value="INTEGRAL MEMBRANE PROTEIN-RELATED"/>
    <property type="match status" value="1"/>
</dbReference>
<feature type="transmembrane region" description="Helical" evidence="7">
    <location>
        <begin position="75"/>
        <end position="97"/>
    </location>
</feature>
<evidence type="ECO:0000259" key="8">
    <source>
        <dbReference type="Pfam" id="PF20684"/>
    </source>
</evidence>
<gene>
    <name evidence="9" type="ORF">BJ508DRAFT_133751</name>
</gene>
<evidence type="ECO:0000256" key="4">
    <source>
        <dbReference type="ARBA" id="ARBA00023136"/>
    </source>
</evidence>
<reference evidence="9 10" key="1">
    <citation type="journal article" date="2018" name="Nat. Ecol. Evol.">
        <title>Pezizomycetes genomes reveal the molecular basis of ectomycorrhizal truffle lifestyle.</title>
        <authorList>
            <person name="Murat C."/>
            <person name="Payen T."/>
            <person name="Noel B."/>
            <person name="Kuo A."/>
            <person name="Morin E."/>
            <person name="Chen J."/>
            <person name="Kohler A."/>
            <person name="Krizsan K."/>
            <person name="Balestrini R."/>
            <person name="Da Silva C."/>
            <person name="Montanini B."/>
            <person name="Hainaut M."/>
            <person name="Levati E."/>
            <person name="Barry K.W."/>
            <person name="Belfiori B."/>
            <person name="Cichocki N."/>
            <person name="Clum A."/>
            <person name="Dockter R.B."/>
            <person name="Fauchery L."/>
            <person name="Guy J."/>
            <person name="Iotti M."/>
            <person name="Le Tacon F."/>
            <person name="Lindquist E.A."/>
            <person name="Lipzen A."/>
            <person name="Malagnac F."/>
            <person name="Mello A."/>
            <person name="Molinier V."/>
            <person name="Miyauchi S."/>
            <person name="Poulain J."/>
            <person name="Riccioni C."/>
            <person name="Rubini A."/>
            <person name="Sitrit Y."/>
            <person name="Splivallo R."/>
            <person name="Traeger S."/>
            <person name="Wang M."/>
            <person name="Zifcakova L."/>
            <person name="Wipf D."/>
            <person name="Zambonelli A."/>
            <person name="Paolocci F."/>
            <person name="Nowrousian M."/>
            <person name="Ottonello S."/>
            <person name="Baldrian P."/>
            <person name="Spatafora J.W."/>
            <person name="Henrissat B."/>
            <person name="Nagy L.G."/>
            <person name="Aury J.M."/>
            <person name="Wincker P."/>
            <person name="Grigoriev I.V."/>
            <person name="Bonfante P."/>
            <person name="Martin F.M."/>
        </authorList>
    </citation>
    <scope>NUCLEOTIDE SEQUENCE [LARGE SCALE GENOMIC DNA]</scope>
    <source>
        <strain evidence="9 10">RN42</strain>
    </source>
</reference>
<evidence type="ECO:0000256" key="3">
    <source>
        <dbReference type="ARBA" id="ARBA00022989"/>
    </source>
</evidence>
<feature type="transmembrane region" description="Helical" evidence="7">
    <location>
        <begin position="257"/>
        <end position="282"/>
    </location>
</feature>
<feature type="compositionally biased region" description="Polar residues" evidence="6">
    <location>
        <begin position="369"/>
        <end position="382"/>
    </location>
</feature>
<keyword evidence="4 7" id="KW-0472">Membrane</keyword>
<feature type="transmembrane region" description="Helical" evidence="7">
    <location>
        <begin position="224"/>
        <end position="245"/>
    </location>
</feature>
<feature type="transmembrane region" description="Helical" evidence="7">
    <location>
        <begin position="137"/>
        <end position="161"/>
    </location>
</feature>
<dbReference type="PANTHER" id="PTHR33048">
    <property type="entry name" value="PTH11-LIKE INTEGRAL MEMBRANE PROTEIN (AFU_ORTHOLOGUE AFUA_5G11245)"/>
    <property type="match status" value="1"/>
</dbReference>
<feature type="domain" description="Rhodopsin" evidence="8">
    <location>
        <begin position="59"/>
        <end position="339"/>
    </location>
</feature>
<evidence type="ECO:0000313" key="9">
    <source>
        <dbReference type="EMBL" id="RPA86430.1"/>
    </source>
</evidence>
<organism evidence="9 10">
    <name type="scientific">Ascobolus immersus RN42</name>
    <dbReference type="NCBI Taxonomy" id="1160509"/>
    <lineage>
        <taxon>Eukaryota</taxon>
        <taxon>Fungi</taxon>
        <taxon>Dikarya</taxon>
        <taxon>Ascomycota</taxon>
        <taxon>Pezizomycotina</taxon>
        <taxon>Pezizomycetes</taxon>
        <taxon>Pezizales</taxon>
        <taxon>Ascobolaceae</taxon>
        <taxon>Ascobolus</taxon>
    </lineage>
</organism>
<dbReference type="GO" id="GO:0016020">
    <property type="term" value="C:membrane"/>
    <property type="evidence" value="ECO:0007669"/>
    <property type="project" value="UniProtKB-SubCell"/>
</dbReference>
<feature type="transmembrane region" description="Helical" evidence="7">
    <location>
        <begin position="43"/>
        <end position="63"/>
    </location>
</feature>
<protein>
    <recommendedName>
        <fullName evidence="8">Rhodopsin domain-containing protein</fullName>
    </recommendedName>
</protein>
<keyword evidence="2 7" id="KW-0812">Transmembrane</keyword>
<dbReference type="EMBL" id="ML119649">
    <property type="protein sequence ID" value="RPA86430.1"/>
    <property type="molecule type" value="Genomic_DNA"/>
</dbReference>
<evidence type="ECO:0000313" key="10">
    <source>
        <dbReference type="Proteomes" id="UP000275078"/>
    </source>
</evidence>
<dbReference type="AlphaFoldDB" id="A0A3N4IQD4"/>
<accession>A0A3N4IQD4</accession>
<evidence type="ECO:0000256" key="6">
    <source>
        <dbReference type="SAM" id="MobiDB-lite"/>
    </source>
</evidence>
<dbReference type="Pfam" id="PF20684">
    <property type="entry name" value="Fung_rhodopsin"/>
    <property type="match status" value="1"/>
</dbReference>
<sequence length="496" mass="55290">MASTGEMEAVALVTELLMTNATFMKKTSDEILEWDTKEKNNTMIISLSITVFAVMLVSLRMYARIRQRAIGIEDWFAVAGTVFTVGHCGIVMVADLYGGVGRPAWSTSVRQFSMALRVGYSKPNYAWAIANQEMQQMMFWSFMTYPTMMGLIRASILLFYRRLFGPTHPTHQLLVRILLALLIPATIIFSCLSALMCTPIQAAWNPWERAGTCKDMFYQKFVMAMYATSLAFDVIILLLPLRAVWQLQLPNKQKLGVAVMLLCGSSACIAVIGRIVAFQIIYKNIQFSKIDIRWIVHPLAEFLPPAFDKQDIGYWIPAQVEPCVALIGSSLPSLRYYFSRSSTGTSASGSGGSGGSDRFSGKGKKQFVESATDSTSASIRNSTTRDVENPQGLVTVNLHGTTAARPNSPPTHQARAESAFSNYSTASRKAWYRLNPLHRHERKTEERDGNGIMVTTSNTTTVTRDVNGRGVGRPRGYEEWRLSRNSPVIYTPSRKF</sequence>
<proteinExistence type="inferred from homology"/>
<evidence type="ECO:0000256" key="2">
    <source>
        <dbReference type="ARBA" id="ARBA00022692"/>
    </source>
</evidence>